<keyword evidence="4" id="KW-1185">Reference proteome</keyword>
<sequence>MAVQSGAMKPCFTKFLCLVLVLSSSISVFAQAQLHLVHGSENSEETFGDLSIAFHKAVFPHDRYDHTDKSDADHDVEDHASHGHGSAAVDSLKALDVNISNKDSKALGAVSFLADPLYLIDHIPD</sequence>
<dbReference type="RefSeq" id="WP_142929369.1">
    <property type="nucleotide sequence ID" value="NZ_ML660106.1"/>
</dbReference>
<protein>
    <recommendedName>
        <fullName evidence="5">DUF2796 domain-containing protein</fullName>
    </recommendedName>
</protein>
<feature type="region of interest" description="Disordered" evidence="1">
    <location>
        <begin position="65"/>
        <end position="85"/>
    </location>
</feature>
<feature type="compositionally biased region" description="Basic and acidic residues" evidence="1">
    <location>
        <begin position="65"/>
        <end position="81"/>
    </location>
</feature>
<gene>
    <name evidence="3" type="ORF">FKG94_23350</name>
</gene>
<proteinExistence type="predicted"/>
<feature type="chain" id="PRO_5021711761" description="DUF2796 domain-containing protein" evidence="2">
    <location>
        <begin position="33"/>
        <end position="125"/>
    </location>
</feature>
<evidence type="ECO:0000313" key="3">
    <source>
        <dbReference type="EMBL" id="TQV68237.1"/>
    </source>
</evidence>
<accession>A0A545STE1</accession>
<evidence type="ECO:0008006" key="5">
    <source>
        <dbReference type="Google" id="ProtNLM"/>
    </source>
</evidence>
<dbReference type="EMBL" id="VHSG01000028">
    <property type="protein sequence ID" value="TQV68237.1"/>
    <property type="molecule type" value="Genomic_DNA"/>
</dbReference>
<evidence type="ECO:0000256" key="1">
    <source>
        <dbReference type="SAM" id="MobiDB-lite"/>
    </source>
</evidence>
<dbReference type="AlphaFoldDB" id="A0A545STE1"/>
<dbReference type="Proteomes" id="UP000319732">
    <property type="component" value="Unassembled WGS sequence"/>
</dbReference>
<name>A0A545STE1_9GAMM</name>
<reference evidence="3 4" key="1">
    <citation type="submission" date="2019-06" db="EMBL/GenBank/DDBJ databases">
        <title>Whole genome sequence for Cellvibrionaceae sp. R142.</title>
        <authorList>
            <person name="Wang G."/>
        </authorList>
    </citation>
    <scope>NUCLEOTIDE SEQUENCE [LARGE SCALE GENOMIC DNA]</scope>
    <source>
        <strain evidence="3 4">R142</strain>
    </source>
</reference>
<keyword evidence="2" id="KW-0732">Signal</keyword>
<comment type="caution">
    <text evidence="3">The sequence shown here is derived from an EMBL/GenBank/DDBJ whole genome shotgun (WGS) entry which is preliminary data.</text>
</comment>
<evidence type="ECO:0000256" key="2">
    <source>
        <dbReference type="SAM" id="SignalP"/>
    </source>
</evidence>
<evidence type="ECO:0000313" key="4">
    <source>
        <dbReference type="Proteomes" id="UP000319732"/>
    </source>
</evidence>
<organism evidence="3 4">
    <name type="scientific">Exilibacterium tricleocarpae</name>
    <dbReference type="NCBI Taxonomy" id="2591008"/>
    <lineage>
        <taxon>Bacteria</taxon>
        <taxon>Pseudomonadati</taxon>
        <taxon>Pseudomonadota</taxon>
        <taxon>Gammaproteobacteria</taxon>
        <taxon>Cellvibrionales</taxon>
        <taxon>Cellvibrionaceae</taxon>
        <taxon>Exilibacterium</taxon>
    </lineage>
</organism>
<feature type="signal peptide" evidence="2">
    <location>
        <begin position="1"/>
        <end position="32"/>
    </location>
</feature>